<dbReference type="Pfam" id="PF03221">
    <property type="entry name" value="HTH_Tnp_Tc5"/>
    <property type="match status" value="1"/>
</dbReference>
<evidence type="ECO:0000313" key="7">
    <source>
        <dbReference type="Proteomes" id="UP000030764"/>
    </source>
</evidence>
<evidence type="ECO:0000256" key="2">
    <source>
        <dbReference type="ARBA" id="ARBA00023125"/>
    </source>
</evidence>
<evidence type="ECO:0000313" key="6">
    <source>
        <dbReference type="EMBL" id="KFD63474.1"/>
    </source>
</evidence>
<evidence type="ECO:0000259" key="4">
    <source>
        <dbReference type="PROSITE" id="PS51253"/>
    </source>
</evidence>
<dbReference type="GO" id="GO:0005634">
    <property type="term" value="C:nucleus"/>
    <property type="evidence" value="ECO:0007669"/>
    <property type="project" value="UniProtKB-SubCell"/>
</dbReference>
<reference evidence="5 7" key="1">
    <citation type="journal article" date="2014" name="Nat. Genet.">
        <title>Genome and transcriptome of the porcine whipworm Trichuris suis.</title>
        <authorList>
            <person name="Jex A.R."/>
            <person name="Nejsum P."/>
            <person name="Schwarz E.M."/>
            <person name="Hu L."/>
            <person name="Young N.D."/>
            <person name="Hall R.S."/>
            <person name="Korhonen P.K."/>
            <person name="Liao S."/>
            <person name="Thamsborg S."/>
            <person name="Xia J."/>
            <person name="Xu P."/>
            <person name="Wang S."/>
            <person name="Scheerlinck J.P."/>
            <person name="Hofmann A."/>
            <person name="Sternberg P.W."/>
            <person name="Wang J."/>
            <person name="Gasser R.B."/>
        </authorList>
    </citation>
    <scope>NUCLEOTIDE SEQUENCE [LARGE SCALE GENOMIC DNA]</scope>
    <source>
        <strain evidence="6">DCEP-RM93F</strain>
        <strain evidence="5">DCEP-RM93M</strain>
    </source>
</reference>
<comment type="subcellular location">
    <subcellularLocation>
        <location evidence="1">Nucleus</location>
    </subcellularLocation>
</comment>
<evidence type="ECO:0000313" key="5">
    <source>
        <dbReference type="EMBL" id="KFD50503.1"/>
    </source>
</evidence>
<dbReference type="AlphaFoldDB" id="A0A085LZV7"/>
<dbReference type="SMART" id="SM00674">
    <property type="entry name" value="CENPB"/>
    <property type="match status" value="1"/>
</dbReference>
<dbReference type="Proteomes" id="UP000030764">
    <property type="component" value="Unassembled WGS sequence"/>
</dbReference>
<dbReference type="Proteomes" id="UP000030758">
    <property type="component" value="Unassembled WGS sequence"/>
</dbReference>
<organism evidence="5 7">
    <name type="scientific">Trichuris suis</name>
    <name type="common">pig whipworm</name>
    <dbReference type="NCBI Taxonomy" id="68888"/>
    <lineage>
        <taxon>Eukaryota</taxon>
        <taxon>Metazoa</taxon>
        <taxon>Ecdysozoa</taxon>
        <taxon>Nematoda</taxon>
        <taxon>Enoplea</taxon>
        <taxon>Dorylaimia</taxon>
        <taxon>Trichinellida</taxon>
        <taxon>Trichuridae</taxon>
        <taxon>Trichuris</taxon>
    </lineage>
</organism>
<dbReference type="EMBL" id="KL367573">
    <property type="protein sequence ID" value="KFD63474.1"/>
    <property type="molecule type" value="Genomic_DNA"/>
</dbReference>
<dbReference type="PANTHER" id="PTHR19303:SF73">
    <property type="entry name" value="PROTEIN PDC2"/>
    <property type="match status" value="1"/>
</dbReference>
<gene>
    <name evidence="5" type="ORF">M513_08571</name>
    <name evidence="6" type="ORF">M514_08571</name>
</gene>
<dbReference type="SUPFAM" id="SSF46689">
    <property type="entry name" value="Homeodomain-like"/>
    <property type="match status" value="2"/>
</dbReference>
<dbReference type="GO" id="GO:0003677">
    <property type="term" value="F:DNA binding"/>
    <property type="evidence" value="ECO:0007669"/>
    <property type="project" value="UniProtKB-KW"/>
</dbReference>
<keyword evidence="7" id="KW-1185">Reference proteome</keyword>
<dbReference type="Gene3D" id="1.10.10.60">
    <property type="entry name" value="Homeodomain-like"/>
    <property type="match status" value="2"/>
</dbReference>
<dbReference type="PROSITE" id="PS51253">
    <property type="entry name" value="HTH_CENPB"/>
    <property type="match status" value="1"/>
</dbReference>
<dbReference type="PANTHER" id="PTHR19303">
    <property type="entry name" value="TRANSPOSON"/>
    <property type="match status" value="1"/>
</dbReference>
<accession>A0A085LZV7</accession>
<protein>
    <recommendedName>
        <fullName evidence="4">HTH CENPB-type domain-containing protein</fullName>
    </recommendedName>
</protein>
<dbReference type="EMBL" id="KL363252">
    <property type="protein sequence ID" value="KFD50503.1"/>
    <property type="molecule type" value="Genomic_DNA"/>
</dbReference>
<name>A0A085LZV7_9BILA</name>
<dbReference type="Pfam" id="PF04218">
    <property type="entry name" value="CENP-B_N"/>
    <property type="match status" value="1"/>
</dbReference>
<evidence type="ECO:0000256" key="1">
    <source>
        <dbReference type="ARBA" id="ARBA00004123"/>
    </source>
</evidence>
<keyword evidence="3" id="KW-0539">Nucleus</keyword>
<dbReference type="InterPro" id="IPR007889">
    <property type="entry name" value="HTH_Psq"/>
</dbReference>
<dbReference type="InterPro" id="IPR006600">
    <property type="entry name" value="HTH_CenpB_DNA-bd_dom"/>
</dbReference>
<evidence type="ECO:0000256" key="3">
    <source>
        <dbReference type="ARBA" id="ARBA00023242"/>
    </source>
</evidence>
<dbReference type="InterPro" id="IPR009057">
    <property type="entry name" value="Homeodomain-like_sf"/>
</dbReference>
<feature type="domain" description="HTH CENPB-type" evidence="4">
    <location>
        <begin position="193"/>
        <end position="265"/>
    </location>
</feature>
<dbReference type="InterPro" id="IPR050863">
    <property type="entry name" value="CenT-Element_Derived"/>
</dbReference>
<proteinExistence type="predicted"/>
<keyword evidence="2" id="KW-0238">DNA-binding</keyword>
<sequence length="283" mass="32017">MKKDHQGVMLSTVTVWEGLQKLNLEKEKEWLDECGASIIYAVPSCGPRHVAQPESVHDQKFPVLVYCPSIRLLLLLLRFVLPVHQLSSFRTLLLPEHSENLKSELGINYSSISYFPLQFRNILCSKMSTKIKRVVLSLNEKSEILEALNSGESGRSLAGKYGVRRATISDIKKNSESIKKFCEQFMEKGGNSQRKVVRTCRKEKLEEAVYIWFTQKRLTGQPVPGPLLCEKALDLTARLNEDPNFKASIGWLGNFKKNTAFGNLRFVEGCQQTQLQAVISGKN</sequence>